<dbReference type="OrthoDB" id="21368at2759"/>
<dbReference type="PANTHER" id="PTHR31077:SF1">
    <property type="entry name" value="U4_U6.U5 SMALL NUCLEAR RIBONUCLEOPROTEIN 27 KDA PROTEIN"/>
    <property type="match status" value="1"/>
</dbReference>
<dbReference type="Pfam" id="PF08648">
    <property type="entry name" value="SNRNP27"/>
    <property type="match status" value="1"/>
</dbReference>
<feature type="domain" description="U4/U6.U5 small nuclear ribonucleoprotein 27kDa protein" evidence="9">
    <location>
        <begin position="65"/>
        <end position="122"/>
    </location>
</feature>
<evidence type="ECO:0000259" key="9">
    <source>
        <dbReference type="Pfam" id="PF08648"/>
    </source>
</evidence>
<sequence>MPRSRSRSGSLDSLGRRRRRDAPSSSRRRRRSVANEPERKKEDAEQQKENKKEEEAVNAMSHLSEEQQMQLLLGFGDFDSTKGKAVDENLKSAAVGTARRENKREYRQYMNRRGGFNRPLDK</sequence>
<organism evidence="10 11">
    <name type="scientific">Phytophthora rubi</name>
    <dbReference type="NCBI Taxonomy" id="129364"/>
    <lineage>
        <taxon>Eukaryota</taxon>
        <taxon>Sar</taxon>
        <taxon>Stramenopiles</taxon>
        <taxon>Oomycota</taxon>
        <taxon>Peronosporomycetes</taxon>
        <taxon>Peronosporales</taxon>
        <taxon>Peronosporaceae</taxon>
        <taxon>Phytophthora</taxon>
    </lineage>
</organism>
<feature type="compositionally biased region" description="Basic residues" evidence="8">
    <location>
        <begin position="16"/>
        <end position="32"/>
    </location>
</feature>
<dbReference type="GO" id="GO:0006397">
    <property type="term" value="P:mRNA processing"/>
    <property type="evidence" value="ECO:0007669"/>
    <property type="project" value="UniProtKB-KW"/>
</dbReference>
<evidence type="ECO:0000256" key="2">
    <source>
        <dbReference type="ARBA" id="ARBA00004123"/>
    </source>
</evidence>
<comment type="function">
    <text evidence="1">May play a role in mRNA splicing.</text>
</comment>
<comment type="subunit">
    <text evidence="4">Part of a tri-snRNP complex.</text>
</comment>
<evidence type="ECO:0000256" key="5">
    <source>
        <dbReference type="ARBA" id="ARBA00022664"/>
    </source>
</evidence>
<gene>
    <name evidence="10" type="ORF">PR002_g18203</name>
</gene>
<dbReference type="PANTHER" id="PTHR31077">
    <property type="entry name" value="U4/U6.U5 SMALL NUCLEAR RIBONUCLEOPROTEIN 27 KDA PROTEIN"/>
    <property type="match status" value="1"/>
</dbReference>
<accession>A0A6A3JZX6</accession>
<dbReference type="EMBL" id="QXFU01001533">
    <property type="protein sequence ID" value="KAE9000401.1"/>
    <property type="molecule type" value="Genomic_DNA"/>
</dbReference>
<evidence type="ECO:0000256" key="3">
    <source>
        <dbReference type="ARBA" id="ARBA00008218"/>
    </source>
</evidence>
<keyword evidence="6" id="KW-0508">mRNA splicing</keyword>
<keyword evidence="7" id="KW-0539">Nucleus</keyword>
<evidence type="ECO:0000256" key="1">
    <source>
        <dbReference type="ARBA" id="ARBA00003632"/>
    </source>
</evidence>
<protein>
    <recommendedName>
        <fullName evidence="9">U4/U6.U5 small nuclear ribonucleoprotein 27kDa protein domain-containing protein</fullName>
    </recommendedName>
</protein>
<name>A0A6A3JZX6_9STRA</name>
<evidence type="ECO:0000256" key="8">
    <source>
        <dbReference type="SAM" id="MobiDB-lite"/>
    </source>
</evidence>
<feature type="region of interest" description="Disordered" evidence="8">
    <location>
        <begin position="1"/>
        <end position="62"/>
    </location>
</feature>
<reference evidence="10 11" key="1">
    <citation type="submission" date="2018-09" db="EMBL/GenBank/DDBJ databases">
        <title>Genomic investigation of the strawberry pathogen Phytophthora fragariae indicates pathogenicity is determined by transcriptional variation in three key races.</title>
        <authorList>
            <person name="Adams T.M."/>
            <person name="Armitage A.D."/>
            <person name="Sobczyk M.K."/>
            <person name="Bates H.J."/>
            <person name="Dunwell J.M."/>
            <person name="Nellist C.F."/>
            <person name="Harrison R.J."/>
        </authorList>
    </citation>
    <scope>NUCLEOTIDE SEQUENCE [LARGE SCALE GENOMIC DNA]</scope>
    <source>
        <strain evidence="10 11">SCRP324</strain>
    </source>
</reference>
<dbReference type="GO" id="GO:0071011">
    <property type="term" value="C:precatalytic spliceosome"/>
    <property type="evidence" value="ECO:0007669"/>
    <property type="project" value="TreeGrafter"/>
</dbReference>
<keyword evidence="5" id="KW-0507">mRNA processing</keyword>
<proteinExistence type="inferred from homology"/>
<dbReference type="Proteomes" id="UP000435112">
    <property type="component" value="Unassembled WGS sequence"/>
</dbReference>
<dbReference type="GO" id="GO:0008380">
    <property type="term" value="P:RNA splicing"/>
    <property type="evidence" value="ECO:0007669"/>
    <property type="project" value="UniProtKB-KW"/>
</dbReference>
<comment type="caution">
    <text evidence="10">The sequence shown here is derived from an EMBL/GenBank/DDBJ whole genome shotgun (WGS) entry which is preliminary data.</text>
</comment>
<dbReference type="AlphaFoldDB" id="A0A6A3JZX6"/>
<feature type="region of interest" description="Disordered" evidence="8">
    <location>
        <begin position="99"/>
        <end position="122"/>
    </location>
</feature>
<comment type="subcellular location">
    <subcellularLocation>
        <location evidence="2">Nucleus</location>
    </subcellularLocation>
</comment>
<evidence type="ECO:0000256" key="4">
    <source>
        <dbReference type="ARBA" id="ARBA00011825"/>
    </source>
</evidence>
<evidence type="ECO:0000313" key="10">
    <source>
        <dbReference type="EMBL" id="KAE9000401.1"/>
    </source>
</evidence>
<dbReference type="InterPro" id="IPR013957">
    <property type="entry name" value="SNRNP27"/>
</dbReference>
<comment type="similarity">
    <text evidence="3">Belongs to the SNUT3 family.</text>
</comment>
<evidence type="ECO:0000256" key="6">
    <source>
        <dbReference type="ARBA" id="ARBA00023187"/>
    </source>
</evidence>
<feature type="compositionally biased region" description="Basic and acidic residues" evidence="8">
    <location>
        <begin position="36"/>
        <end position="55"/>
    </location>
</feature>
<evidence type="ECO:0000313" key="11">
    <source>
        <dbReference type="Proteomes" id="UP000435112"/>
    </source>
</evidence>
<evidence type="ECO:0000256" key="7">
    <source>
        <dbReference type="ARBA" id="ARBA00023242"/>
    </source>
</evidence>